<reference evidence="1 2" key="1">
    <citation type="submission" date="2019-03" db="EMBL/GenBank/DDBJ databases">
        <title>Genomic Encyclopedia of Type Strains, Phase IV (KMG-IV): sequencing the most valuable type-strain genomes for metagenomic binning, comparative biology and taxonomic classification.</title>
        <authorList>
            <person name="Goeker M."/>
        </authorList>
    </citation>
    <scope>NUCLEOTIDE SEQUENCE [LARGE SCALE GENOMIC DNA]</scope>
    <source>
        <strain evidence="1 2">DSM 102940</strain>
    </source>
</reference>
<dbReference type="Proteomes" id="UP000294919">
    <property type="component" value="Unassembled WGS sequence"/>
</dbReference>
<gene>
    <name evidence="1" type="ORF">EV214_11231</name>
</gene>
<evidence type="ECO:0000313" key="2">
    <source>
        <dbReference type="Proteomes" id="UP000294919"/>
    </source>
</evidence>
<name>A0A4R2KMA0_9FIRM</name>
<dbReference type="AlphaFoldDB" id="A0A4R2KMA0"/>
<protein>
    <submittedName>
        <fullName evidence="1">Uncharacterized protein</fullName>
    </submittedName>
</protein>
<accession>A0A4R2KMA0</accession>
<comment type="caution">
    <text evidence="1">The sequence shown here is derived from an EMBL/GenBank/DDBJ whole genome shotgun (WGS) entry which is preliminary data.</text>
</comment>
<sequence length="33" mass="3813">MKLFIRDSILGILSLIVFIKTIDCKKFISELLT</sequence>
<organism evidence="1 2">
    <name type="scientific">Marinisporobacter balticus</name>
    <dbReference type="NCBI Taxonomy" id="2018667"/>
    <lineage>
        <taxon>Bacteria</taxon>
        <taxon>Bacillati</taxon>
        <taxon>Bacillota</taxon>
        <taxon>Clostridia</taxon>
        <taxon>Peptostreptococcales</taxon>
        <taxon>Thermotaleaceae</taxon>
        <taxon>Marinisporobacter</taxon>
    </lineage>
</organism>
<evidence type="ECO:0000313" key="1">
    <source>
        <dbReference type="EMBL" id="TCO74554.1"/>
    </source>
</evidence>
<dbReference type="EMBL" id="SLWV01000012">
    <property type="protein sequence ID" value="TCO74554.1"/>
    <property type="molecule type" value="Genomic_DNA"/>
</dbReference>
<proteinExistence type="predicted"/>
<keyword evidence="2" id="KW-1185">Reference proteome</keyword>